<feature type="compositionally biased region" description="Basic and acidic residues" evidence="1">
    <location>
        <begin position="319"/>
        <end position="329"/>
    </location>
</feature>
<dbReference type="AlphaFoldDB" id="A0A7S1FSW0"/>
<dbReference type="Gene3D" id="6.10.140.530">
    <property type="match status" value="2"/>
</dbReference>
<feature type="domain" description="Ribonuclease H1 N-terminal" evidence="2">
    <location>
        <begin position="15"/>
        <end position="60"/>
    </location>
</feature>
<feature type="compositionally biased region" description="Polar residues" evidence="1">
    <location>
        <begin position="158"/>
        <end position="171"/>
    </location>
</feature>
<dbReference type="PANTHER" id="PTHR33418">
    <property type="entry name" value="HELICASE-ASSOCIATED"/>
    <property type="match status" value="1"/>
</dbReference>
<dbReference type="Gene3D" id="3.40.970.10">
    <property type="entry name" value="Ribonuclease H1, N-terminal domain"/>
    <property type="match status" value="1"/>
</dbReference>
<evidence type="ECO:0000313" key="4">
    <source>
        <dbReference type="EMBL" id="CAD8888054.1"/>
    </source>
</evidence>
<evidence type="ECO:0000259" key="3">
    <source>
        <dbReference type="Pfam" id="PF03457"/>
    </source>
</evidence>
<feature type="region of interest" description="Disordered" evidence="1">
    <location>
        <begin position="296"/>
        <end position="360"/>
    </location>
</feature>
<organism evidence="4">
    <name type="scientific">Corethron hystrix</name>
    <dbReference type="NCBI Taxonomy" id="216773"/>
    <lineage>
        <taxon>Eukaryota</taxon>
        <taxon>Sar</taxon>
        <taxon>Stramenopiles</taxon>
        <taxon>Ochrophyta</taxon>
        <taxon>Bacillariophyta</taxon>
        <taxon>Coscinodiscophyceae</taxon>
        <taxon>Corethrophycidae</taxon>
        <taxon>Corethrales</taxon>
        <taxon>Corethraceae</taxon>
        <taxon>Corethron</taxon>
    </lineage>
</organism>
<reference evidence="4" key="1">
    <citation type="submission" date="2021-01" db="EMBL/GenBank/DDBJ databases">
        <authorList>
            <person name="Corre E."/>
            <person name="Pelletier E."/>
            <person name="Niang G."/>
            <person name="Scheremetjew M."/>
            <person name="Finn R."/>
            <person name="Kale V."/>
            <person name="Holt S."/>
            <person name="Cochrane G."/>
            <person name="Meng A."/>
            <person name="Brown T."/>
            <person name="Cohen L."/>
        </authorList>
    </citation>
    <scope>NUCLEOTIDE SEQUENCE</scope>
    <source>
        <strain evidence="4">308</strain>
    </source>
</reference>
<dbReference type="SUPFAM" id="SSF55658">
    <property type="entry name" value="L9 N-domain-like"/>
    <property type="match status" value="1"/>
</dbReference>
<dbReference type="PANTHER" id="PTHR33418:SF1">
    <property type="entry name" value="HELICASE-ASSOCIATED DOMAIN-CONTAINING PROTEIN"/>
    <property type="match status" value="1"/>
</dbReference>
<dbReference type="InterPro" id="IPR009027">
    <property type="entry name" value="Ribosomal_bL9/RNase_H1_N"/>
</dbReference>
<evidence type="ECO:0000259" key="2">
    <source>
        <dbReference type="Pfam" id="PF01693"/>
    </source>
</evidence>
<proteinExistence type="predicted"/>
<protein>
    <recommendedName>
        <fullName evidence="5">Helicase-associated domain-containing protein</fullName>
    </recommendedName>
</protein>
<dbReference type="Pfam" id="PF01693">
    <property type="entry name" value="Cauli_VI"/>
    <property type="match status" value="1"/>
</dbReference>
<dbReference type="InterPro" id="IPR005114">
    <property type="entry name" value="Helicase_assoc"/>
</dbReference>
<feature type="region of interest" description="Disordered" evidence="1">
    <location>
        <begin position="379"/>
        <end position="399"/>
    </location>
</feature>
<dbReference type="InterPro" id="IPR037056">
    <property type="entry name" value="RNase_H1_N_sf"/>
</dbReference>
<sequence>MTTINQIASQPTHRRYYAVRKGRAVRSCIFLFWNDCKAHVDGHDDAEYCDFDDIIAAVEYAEQSAVPPPFFSTPLVMSLASTNINLKDNVLKLGQKPSYSDAKNCENADEKQNPKKVATKSCKQIKRPVTKASSCSELESLGRKENLTDSTHNREKNCNGSLEKSNDTAQKNNCEDFSNTFERKAVEKKRKSTKDFYSAESSNMSGNLVLMKKQKTTGYASFPFNQTINGLRMTDAFAGLPWSSLQVQDKSNTLQLGTTFMHTNASAPTVLPLKGAYAYTPTTNQMSHIHVTNLPKFRRHNKNSNEKIDDGNSVGNNYNEEKSGKDRNDGASLKCYSSASQPMTQPTTLFNMPNIPPLHRHQHFDEKNYEQKVENIQQQNAESNAGEKSIQEKKGNSLPGISCCSTSNQLAHANEESPEKPQLCGQHSYGSVETRNETKTEDNFNNAYSGIKLDKNWVQKYEELKMYYRKHEEAVRHNMPIPQKPPSLDRFISIQKQKYKVVCCSSSTNSSLDLKRQKKIDLLRQINFDFFSGEGDKAFSFISDQKNDTSEIITIEKNWMEKYGELKSYNLECEKAARDGTLAPPKPPALDRFIRVQRQLYRAVCHGSTNSSKLDLKREKKISLLQEINFVFDDEEWEENFKKLQQCPRKNGRVIVPYKTNVPLGQWVKAQRLHYLRLKNGKSSVLDTDKALRLGQLGLHFQKSEIEHTTWETRLEQLNEFKIAHSHLRVSTNHPILGGFIDRLRADYKRYLKGEKSPLNEKKLQQLIDLGFELKLGRNHDKSTWKTWDEHFQGLLDFKEKHGHTRVPTSYDKDPKLASWVRQQRKSYKALKIGHGKNIMTPEKALKLTEVGFIFDCRELRGKSPKLADKSN</sequence>
<dbReference type="InterPro" id="IPR011320">
    <property type="entry name" value="RNase_H1_N"/>
</dbReference>
<gene>
    <name evidence="4" type="ORF">CHYS00102_LOCUS15252</name>
</gene>
<dbReference type="EMBL" id="HBFR01021194">
    <property type="protein sequence ID" value="CAD8888054.1"/>
    <property type="molecule type" value="Transcribed_RNA"/>
</dbReference>
<feature type="domain" description="Helicase-associated" evidence="3">
    <location>
        <begin position="634"/>
        <end position="698"/>
    </location>
</feature>
<dbReference type="Pfam" id="PF03457">
    <property type="entry name" value="HA"/>
    <property type="match status" value="3"/>
</dbReference>
<feature type="region of interest" description="Disordered" evidence="1">
    <location>
        <begin position="146"/>
        <end position="171"/>
    </location>
</feature>
<feature type="compositionally biased region" description="Basic and acidic residues" evidence="1">
    <location>
        <begin position="146"/>
        <end position="157"/>
    </location>
</feature>
<name>A0A7S1FSW0_9STRA</name>
<evidence type="ECO:0008006" key="5">
    <source>
        <dbReference type="Google" id="ProtNLM"/>
    </source>
</evidence>
<evidence type="ECO:0000256" key="1">
    <source>
        <dbReference type="SAM" id="MobiDB-lite"/>
    </source>
</evidence>
<feature type="domain" description="Helicase-associated" evidence="3">
    <location>
        <begin position="708"/>
        <end position="772"/>
    </location>
</feature>
<accession>A0A7S1FSW0</accession>
<feature type="compositionally biased region" description="Polar residues" evidence="1">
    <location>
        <begin position="335"/>
        <end position="351"/>
    </location>
</feature>
<feature type="domain" description="Helicase-associated" evidence="3">
    <location>
        <begin position="787"/>
        <end position="853"/>
    </location>
</feature>